<evidence type="ECO:0000313" key="1">
    <source>
        <dbReference type="EMBL" id="WOK92879.1"/>
    </source>
</evidence>
<dbReference type="PANTHER" id="PTHR31339">
    <property type="entry name" value="PECTIN LYASE-RELATED"/>
    <property type="match status" value="1"/>
</dbReference>
<dbReference type="AlphaFoldDB" id="A0AAQ3JPS4"/>
<dbReference type="InterPro" id="IPR011050">
    <property type="entry name" value="Pectin_lyase_fold/virulence"/>
</dbReference>
<organism evidence="1 2">
    <name type="scientific">Canna indica</name>
    <name type="common">Indian-shot</name>
    <dbReference type="NCBI Taxonomy" id="4628"/>
    <lineage>
        <taxon>Eukaryota</taxon>
        <taxon>Viridiplantae</taxon>
        <taxon>Streptophyta</taxon>
        <taxon>Embryophyta</taxon>
        <taxon>Tracheophyta</taxon>
        <taxon>Spermatophyta</taxon>
        <taxon>Magnoliopsida</taxon>
        <taxon>Liliopsida</taxon>
        <taxon>Zingiberales</taxon>
        <taxon>Cannaceae</taxon>
        <taxon>Canna</taxon>
    </lineage>
</organism>
<dbReference type="EMBL" id="CP136890">
    <property type="protein sequence ID" value="WOK92879.1"/>
    <property type="molecule type" value="Genomic_DNA"/>
</dbReference>
<reference evidence="1 2" key="1">
    <citation type="submission" date="2023-10" db="EMBL/GenBank/DDBJ databases">
        <title>Chromosome-scale genome assembly provides insights into flower coloration mechanisms of Canna indica.</title>
        <authorList>
            <person name="Li C."/>
        </authorList>
    </citation>
    <scope>NUCLEOTIDE SEQUENCE [LARGE SCALE GENOMIC DNA]</scope>
    <source>
        <tissue evidence="1">Flower</tissue>
    </source>
</reference>
<name>A0AAQ3JPS4_9LILI</name>
<proteinExistence type="predicted"/>
<dbReference type="InterPro" id="IPR051801">
    <property type="entry name" value="GH28_Enzymes"/>
</dbReference>
<evidence type="ECO:0000313" key="2">
    <source>
        <dbReference type="Proteomes" id="UP001327560"/>
    </source>
</evidence>
<gene>
    <name evidence="1" type="ORF">Cni_G01571</name>
</gene>
<sequence>MARRRHLLVVATAPHAATRLIRGHVRRPAHCIEPELAGFYHLERPRKAVFSIKDFGAVGDGRTSNTEAFQETVRQLEEFRDKGGAQLNAPRGPWLTSNFNLTSNFTLFLEEGDVIGLGRGLEDDSFGMVEMDLTMTMFELGRAMAM</sequence>
<dbReference type="InterPro" id="IPR012334">
    <property type="entry name" value="Pectin_lyas_fold"/>
</dbReference>
<protein>
    <submittedName>
        <fullName evidence="1">Polygalacturonase</fullName>
    </submittedName>
</protein>
<dbReference type="SUPFAM" id="SSF51126">
    <property type="entry name" value="Pectin lyase-like"/>
    <property type="match status" value="1"/>
</dbReference>
<dbReference type="Proteomes" id="UP001327560">
    <property type="component" value="Chromosome 1"/>
</dbReference>
<dbReference type="Gene3D" id="2.160.20.10">
    <property type="entry name" value="Single-stranded right-handed beta-helix, Pectin lyase-like"/>
    <property type="match status" value="1"/>
</dbReference>
<keyword evidence="2" id="KW-1185">Reference proteome</keyword>
<accession>A0AAQ3JPS4</accession>
<dbReference type="PANTHER" id="PTHR31339:SF4">
    <property type="entry name" value="PECTIN LYASE-LIKE SUPERFAMILY PROTEIN"/>
    <property type="match status" value="1"/>
</dbReference>